<accession>A0A7S4K3Z9</accession>
<organism evidence="2">
    <name type="scientific">Odontella aurita</name>
    <dbReference type="NCBI Taxonomy" id="265563"/>
    <lineage>
        <taxon>Eukaryota</taxon>
        <taxon>Sar</taxon>
        <taxon>Stramenopiles</taxon>
        <taxon>Ochrophyta</taxon>
        <taxon>Bacillariophyta</taxon>
        <taxon>Mediophyceae</taxon>
        <taxon>Biddulphiophycidae</taxon>
        <taxon>Eupodiscales</taxon>
        <taxon>Odontellaceae</taxon>
        <taxon>Odontella</taxon>
    </lineage>
</organism>
<reference evidence="2" key="1">
    <citation type="submission" date="2021-01" db="EMBL/GenBank/DDBJ databases">
        <authorList>
            <person name="Corre E."/>
            <person name="Pelletier E."/>
            <person name="Niang G."/>
            <person name="Scheremetjew M."/>
            <person name="Finn R."/>
            <person name="Kale V."/>
            <person name="Holt S."/>
            <person name="Cochrane G."/>
            <person name="Meng A."/>
            <person name="Brown T."/>
            <person name="Cohen L."/>
        </authorList>
    </citation>
    <scope>NUCLEOTIDE SEQUENCE</scope>
    <source>
        <strain evidence="2">Isolate 1302-5</strain>
    </source>
</reference>
<sequence>MGSLYTEETPANGCVVGVMPIREPRENGMTGITGTTDCCTGGALKPNMPGGRVASVFIAIPCASGFVIKFKQAIQTSDGRWLNDQEKTKKQNTSSTKSN</sequence>
<dbReference type="EMBL" id="HBKQ01056833">
    <property type="protein sequence ID" value="CAE2283247.1"/>
    <property type="molecule type" value="Transcribed_RNA"/>
</dbReference>
<gene>
    <name evidence="2" type="ORF">OAUR00152_LOCUS38855</name>
</gene>
<protein>
    <submittedName>
        <fullName evidence="2">Uncharacterized protein</fullName>
    </submittedName>
</protein>
<proteinExistence type="predicted"/>
<dbReference type="AlphaFoldDB" id="A0A7S4K3Z9"/>
<evidence type="ECO:0000313" key="2">
    <source>
        <dbReference type="EMBL" id="CAE2283247.1"/>
    </source>
</evidence>
<evidence type="ECO:0000256" key="1">
    <source>
        <dbReference type="SAM" id="MobiDB-lite"/>
    </source>
</evidence>
<feature type="region of interest" description="Disordered" evidence="1">
    <location>
        <begin position="78"/>
        <end position="99"/>
    </location>
</feature>
<name>A0A7S4K3Z9_9STRA</name>